<keyword evidence="18" id="KW-1185">Reference proteome</keyword>
<proteinExistence type="inferred from homology"/>
<evidence type="ECO:0000256" key="14">
    <source>
        <dbReference type="PROSITE-ProRule" id="PRU00175"/>
    </source>
</evidence>
<evidence type="ECO:0000256" key="4">
    <source>
        <dbReference type="ARBA" id="ARBA00012483"/>
    </source>
</evidence>
<keyword evidence="7" id="KW-0479">Metal-binding</keyword>
<evidence type="ECO:0000256" key="12">
    <source>
        <dbReference type="ARBA" id="ARBA00023136"/>
    </source>
</evidence>
<keyword evidence="12 16" id="KW-0472">Membrane</keyword>
<dbReference type="GO" id="GO:0008270">
    <property type="term" value="F:zinc ion binding"/>
    <property type="evidence" value="ECO:0007669"/>
    <property type="project" value="UniProtKB-KW"/>
</dbReference>
<keyword evidence="10" id="KW-0862">Zinc</keyword>
<comment type="similarity">
    <text evidence="13">Belongs to the RING-type zinc finger family. ATL subfamily.</text>
</comment>
<evidence type="ECO:0000256" key="11">
    <source>
        <dbReference type="ARBA" id="ARBA00022989"/>
    </source>
</evidence>
<dbReference type="GO" id="GO:0016020">
    <property type="term" value="C:membrane"/>
    <property type="evidence" value="ECO:0007669"/>
    <property type="project" value="UniProtKB-SubCell"/>
</dbReference>
<sequence>MGSVGNPKTWVPFTYTNTNTRDCSQGFCSLYCPQWCYMVLPPPPPPLDFSGGSSGLRLSPLVIAVIGIFASAFLLVSYYALISKYCGNTENRRREDQEPNAQLEDDHDPAVHEPWQIETIGLDEAVIKSITVCKYRKGVGLIEGTCSVCLSEFDEDESVRLLPKCTHAFHIPCIDTWLKSHSSCPLCRSDIVFVSASPFQLPSLAAESYLGDGNRSSAGSQQVNESSADAQNSGRLEKEEEIVSANPATRKRPFRVFSDLGCWENRHTVIEIGDEGVRRMTRSVSMDHSCQTQVTIADVIHHPEEEGLPVEKFFSEAGSSEPSLGELSRSGRTRKLLDCLIGPASMKRSFSSGRLLLSRQGNVKSATIPN</sequence>
<dbReference type="Pfam" id="PF13639">
    <property type="entry name" value="zf-RING_2"/>
    <property type="match status" value="1"/>
</dbReference>
<feature type="domain" description="RING-type" evidence="17">
    <location>
        <begin position="146"/>
        <end position="188"/>
    </location>
</feature>
<reference evidence="19 20" key="1">
    <citation type="submission" date="2025-04" db="UniProtKB">
        <authorList>
            <consortium name="RefSeq"/>
        </authorList>
    </citation>
    <scope>IDENTIFICATION</scope>
</reference>
<dbReference type="RefSeq" id="XP_030524941.1">
    <property type="nucleotide sequence ID" value="XM_030669081.1"/>
</dbReference>
<evidence type="ECO:0000313" key="20">
    <source>
        <dbReference type="RefSeq" id="XP_030524942.1"/>
    </source>
</evidence>
<evidence type="ECO:0000256" key="8">
    <source>
        <dbReference type="ARBA" id="ARBA00022771"/>
    </source>
</evidence>
<evidence type="ECO:0000256" key="13">
    <source>
        <dbReference type="ARBA" id="ARBA00024209"/>
    </source>
</evidence>
<evidence type="ECO:0000313" key="18">
    <source>
        <dbReference type="Proteomes" id="UP000827889"/>
    </source>
</evidence>
<dbReference type="PROSITE" id="PS50089">
    <property type="entry name" value="ZF_RING_2"/>
    <property type="match status" value="1"/>
</dbReference>
<feature type="region of interest" description="Disordered" evidence="15">
    <location>
        <begin position="212"/>
        <end position="245"/>
    </location>
</feature>
<evidence type="ECO:0000256" key="5">
    <source>
        <dbReference type="ARBA" id="ARBA00022679"/>
    </source>
</evidence>
<organism evidence="18 19">
    <name type="scientific">Rhodamnia argentea</name>
    <dbReference type="NCBI Taxonomy" id="178133"/>
    <lineage>
        <taxon>Eukaryota</taxon>
        <taxon>Viridiplantae</taxon>
        <taxon>Streptophyta</taxon>
        <taxon>Embryophyta</taxon>
        <taxon>Tracheophyta</taxon>
        <taxon>Spermatophyta</taxon>
        <taxon>Magnoliopsida</taxon>
        <taxon>eudicotyledons</taxon>
        <taxon>Gunneridae</taxon>
        <taxon>Pentapetalae</taxon>
        <taxon>rosids</taxon>
        <taxon>malvids</taxon>
        <taxon>Myrtales</taxon>
        <taxon>Myrtaceae</taxon>
        <taxon>Myrtoideae</taxon>
        <taxon>Myrteae</taxon>
        <taxon>Australasian group</taxon>
        <taxon>Rhodamnia</taxon>
    </lineage>
</organism>
<protein>
    <recommendedName>
        <fullName evidence="4">RING-type E3 ubiquitin transferase</fullName>
        <ecNumber evidence="4">2.3.2.27</ecNumber>
    </recommendedName>
</protein>
<dbReference type="InterPro" id="IPR013083">
    <property type="entry name" value="Znf_RING/FYVE/PHD"/>
</dbReference>
<feature type="compositionally biased region" description="Polar residues" evidence="15">
    <location>
        <begin position="214"/>
        <end position="234"/>
    </location>
</feature>
<evidence type="ECO:0000256" key="2">
    <source>
        <dbReference type="ARBA" id="ARBA00004167"/>
    </source>
</evidence>
<dbReference type="SUPFAM" id="SSF57850">
    <property type="entry name" value="RING/U-box"/>
    <property type="match status" value="1"/>
</dbReference>
<gene>
    <name evidence="19 20" type="primary">LOC115737106</name>
</gene>
<dbReference type="InterPro" id="IPR044600">
    <property type="entry name" value="ATL1/ATL16-like"/>
</dbReference>
<feature type="transmembrane region" description="Helical" evidence="16">
    <location>
        <begin position="61"/>
        <end position="82"/>
    </location>
</feature>
<evidence type="ECO:0000256" key="6">
    <source>
        <dbReference type="ARBA" id="ARBA00022692"/>
    </source>
</evidence>
<keyword evidence="5" id="KW-0808">Transferase</keyword>
<evidence type="ECO:0000256" key="16">
    <source>
        <dbReference type="SAM" id="Phobius"/>
    </source>
</evidence>
<evidence type="ECO:0000256" key="1">
    <source>
        <dbReference type="ARBA" id="ARBA00000900"/>
    </source>
</evidence>
<dbReference type="UniPathway" id="UPA00143"/>
<accession>A0A8B8NR00</accession>
<comment type="pathway">
    <text evidence="3">Protein modification; protein ubiquitination.</text>
</comment>
<evidence type="ECO:0000256" key="9">
    <source>
        <dbReference type="ARBA" id="ARBA00022786"/>
    </source>
</evidence>
<evidence type="ECO:0000313" key="19">
    <source>
        <dbReference type="RefSeq" id="XP_030524941.1"/>
    </source>
</evidence>
<dbReference type="PANTHER" id="PTHR46913">
    <property type="entry name" value="RING-H2 FINGER PROTEIN ATL16"/>
    <property type="match status" value="1"/>
</dbReference>
<dbReference type="AlphaFoldDB" id="A0A8B8NR00"/>
<name>A0A8B8NR00_9MYRT</name>
<keyword evidence="11 16" id="KW-1133">Transmembrane helix</keyword>
<dbReference type="EC" id="2.3.2.27" evidence="4"/>
<dbReference type="CDD" id="cd16461">
    <property type="entry name" value="RING-H2_EL5-like"/>
    <property type="match status" value="1"/>
</dbReference>
<dbReference type="FunFam" id="3.30.40.10:FF:000187">
    <property type="entry name" value="E3 ubiquitin-protein ligase ATL6"/>
    <property type="match status" value="1"/>
</dbReference>
<dbReference type="KEGG" id="rarg:115737106"/>
<dbReference type="Proteomes" id="UP000827889">
    <property type="component" value="Chromosome 9"/>
</dbReference>
<evidence type="ECO:0000259" key="17">
    <source>
        <dbReference type="PROSITE" id="PS50089"/>
    </source>
</evidence>
<dbReference type="SMART" id="SM00184">
    <property type="entry name" value="RING"/>
    <property type="match status" value="1"/>
</dbReference>
<keyword evidence="8 14" id="KW-0863">Zinc-finger</keyword>
<evidence type="ECO:0000256" key="10">
    <source>
        <dbReference type="ARBA" id="ARBA00022833"/>
    </source>
</evidence>
<comment type="subcellular location">
    <subcellularLocation>
        <location evidence="2">Membrane</location>
        <topology evidence="2">Single-pass membrane protein</topology>
    </subcellularLocation>
</comment>
<dbReference type="GeneID" id="115737106"/>
<evidence type="ECO:0000256" key="7">
    <source>
        <dbReference type="ARBA" id="ARBA00022723"/>
    </source>
</evidence>
<comment type="catalytic activity">
    <reaction evidence="1">
        <text>S-ubiquitinyl-[E2 ubiquitin-conjugating enzyme]-L-cysteine + [acceptor protein]-L-lysine = [E2 ubiquitin-conjugating enzyme]-L-cysteine + N(6)-ubiquitinyl-[acceptor protein]-L-lysine.</text>
        <dbReference type="EC" id="2.3.2.27"/>
    </reaction>
</comment>
<dbReference type="RefSeq" id="XP_030524942.1">
    <property type="nucleotide sequence ID" value="XM_030669082.1"/>
</dbReference>
<evidence type="ECO:0000256" key="3">
    <source>
        <dbReference type="ARBA" id="ARBA00004906"/>
    </source>
</evidence>
<dbReference type="GO" id="GO:0061630">
    <property type="term" value="F:ubiquitin protein ligase activity"/>
    <property type="evidence" value="ECO:0007669"/>
    <property type="project" value="UniProtKB-EC"/>
</dbReference>
<dbReference type="GO" id="GO:0016567">
    <property type="term" value="P:protein ubiquitination"/>
    <property type="evidence" value="ECO:0007669"/>
    <property type="project" value="UniProtKB-UniPathway"/>
</dbReference>
<dbReference type="OrthoDB" id="9984778at2759"/>
<dbReference type="Gene3D" id="3.30.40.10">
    <property type="entry name" value="Zinc/RING finger domain, C3HC4 (zinc finger)"/>
    <property type="match status" value="1"/>
</dbReference>
<dbReference type="InterPro" id="IPR001841">
    <property type="entry name" value="Znf_RING"/>
</dbReference>
<keyword evidence="6 16" id="KW-0812">Transmembrane</keyword>
<keyword evidence="9" id="KW-0833">Ubl conjugation pathway</keyword>
<evidence type="ECO:0000256" key="15">
    <source>
        <dbReference type="SAM" id="MobiDB-lite"/>
    </source>
</evidence>
<dbReference type="PANTHER" id="PTHR46913:SF22">
    <property type="entry name" value="RING-TYPE E3 UBIQUITIN TRANSFERASE"/>
    <property type="match status" value="1"/>
</dbReference>